<evidence type="ECO:0000256" key="3">
    <source>
        <dbReference type="ARBA" id="ARBA00007701"/>
    </source>
</evidence>
<evidence type="ECO:0000313" key="22">
    <source>
        <dbReference type="Proteomes" id="UP001263515"/>
    </source>
</evidence>
<dbReference type="EMBL" id="MZ328287">
    <property type="protein sequence ID" value="UBB42364.1"/>
    <property type="molecule type" value="Viral_cRNA"/>
</dbReference>
<feature type="disulfide bond" evidence="18">
    <location>
        <begin position="377"/>
        <end position="387"/>
    </location>
</feature>
<evidence type="ECO:0000256" key="1">
    <source>
        <dbReference type="ARBA" id="ARBA00004208"/>
    </source>
</evidence>
<keyword evidence="22" id="KW-1185">Reference proteome</keyword>
<keyword evidence="6" id="KW-0945">Host-virus interaction</keyword>
<evidence type="ECO:0000256" key="14">
    <source>
        <dbReference type="ARBA" id="ARBA00023136"/>
    </source>
</evidence>
<feature type="glycosylation site" description="N-linked (GlcNAc...) asparagine; by host" evidence="17">
    <location>
        <position position="279"/>
    </location>
</feature>
<dbReference type="GO" id="GO:0046789">
    <property type="term" value="F:host cell surface receptor binding"/>
    <property type="evidence" value="ECO:0007669"/>
    <property type="project" value="InterPro"/>
</dbReference>
<dbReference type="GO" id="GO:0019062">
    <property type="term" value="P:virion attachment to host cell"/>
    <property type="evidence" value="ECO:0007669"/>
    <property type="project" value="UniProtKB-KW"/>
</dbReference>
<dbReference type="GO" id="GO:0019031">
    <property type="term" value="C:viral envelope"/>
    <property type="evidence" value="ECO:0007669"/>
    <property type="project" value="UniProtKB-KW"/>
</dbReference>
<dbReference type="GO" id="GO:0004308">
    <property type="term" value="F:exo-alpha-sialidase activity"/>
    <property type="evidence" value="ECO:0007669"/>
    <property type="project" value="InterPro"/>
</dbReference>
<name>A0AAE8XQW9_9MONO</name>
<dbReference type="InterPro" id="IPR016285">
    <property type="entry name" value="Hemagglutn-neuramid"/>
</dbReference>
<dbReference type="InterPro" id="IPR036278">
    <property type="entry name" value="Sialidase_sf"/>
</dbReference>
<sequence>MQQLQMEDSVTHKIRNTWRTLYRFLTLTLIIISILFSIAIVSKLYDNDTAAQMEHISKMLNKFKEDQTAASKSLISLANQITYDVSVLTPIRQGTMETSIIGKVRDYCEINTVPKGTESSAISCNGVSPLHGNEYLDGLNKFFLQPDYYSPLTFGPLIDYPNFIPTATTPHGCTRLPSFSLGTKHWCYTHNIILKDCLDDSISNQYVSMGSLQTLKNSAPFFKVHRSVYLSDGRNRKSCSITSIPLGCLLYCVILTQSEVQNYKSDQAEKQLLTLIMHNGTLLEKEIRPDTLNRDWAMLVPGVGSGVVYYDRVIFPAYGGVKQGSILYEQQKNRYLLASIPGSKCPSDKNKNIAEAKSSYILHYFADRLVQTTFLVCLLDNLMKSDCELITPSNDHVFMGAEGRLYTINNKLYYYQRGSSWWPYPAFFEIELIVNKTATFLTNMTFKQINTIARTGNEPCTGDNTCPKECITGVYQDIWPLNIPSNSKTDKRQSIFTGMFLNDKSIRRNPTFYISSNKALMVQDPFGKSNLKAAYSSTTCFTQTSLNKLYCLYIAEIGDATIGEFQVIPFLREIFVTGRINSAD</sequence>
<evidence type="ECO:0000256" key="5">
    <source>
        <dbReference type="ARBA" id="ARBA00022546"/>
    </source>
</evidence>
<keyword evidence="15" id="KW-0325">Glycoprotein</keyword>
<comment type="subcellular location">
    <subcellularLocation>
        <location evidence="2">Host cell membrane</location>
        <topology evidence="2">Single-pass type II membrane protein</topology>
    </subcellularLocation>
    <subcellularLocation>
        <location evidence="1">Virion membrane</location>
        <topology evidence="1">Single-pass type II membrane protein</topology>
    </subcellularLocation>
</comment>
<keyword evidence="9" id="KW-0946">Virion</keyword>
<keyword evidence="4" id="KW-1032">Host cell membrane</keyword>
<evidence type="ECO:0000256" key="11">
    <source>
        <dbReference type="ARBA" id="ARBA00022879"/>
    </source>
</evidence>
<dbReference type="Proteomes" id="UP001263515">
    <property type="component" value="Segment"/>
</dbReference>
<evidence type="ECO:0000256" key="18">
    <source>
        <dbReference type="PIRSR" id="PIRSR001072-2"/>
    </source>
</evidence>
<evidence type="ECO:0000256" key="12">
    <source>
        <dbReference type="ARBA" id="ARBA00022968"/>
    </source>
</evidence>
<keyword evidence="13 20" id="KW-1133">Transmembrane helix</keyword>
<protein>
    <submittedName>
        <fullName evidence="21">Attachment glycoprotein</fullName>
    </submittedName>
</protein>
<evidence type="ECO:0000256" key="19">
    <source>
        <dbReference type="RuleBase" id="RU004216"/>
    </source>
</evidence>
<evidence type="ECO:0000256" key="8">
    <source>
        <dbReference type="ARBA" id="ARBA00022804"/>
    </source>
</evidence>
<evidence type="ECO:0000256" key="2">
    <source>
        <dbReference type="ARBA" id="ARBA00004336"/>
    </source>
</evidence>
<keyword evidence="8" id="KW-1161">Viral attachment to host cell</keyword>
<evidence type="ECO:0000256" key="9">
    <source>
        <dbReference type="ARBA" id="ARBA00022844"/>
    </source>
</evidence>
<evidence type="ECO:0000256" key="20">
    <source>
        <dbReference type="SAM" id="Phobius"/>
    </source>
</evidence>
<keyword evidence="11 19" id="KW-0261">Viral envelope protein</keyword>
<dbReference type="Gene3D" id="2.120.10.10">
    <property type="match status" value="1"/>
</dbReference>
<dbReference type="InterPro" id="IPR000665">
    <property type="entry name" value="Hemagglutn/HN"/>
</dbReference>
<feature type="disulfide bond" evidence="18">
    <location>
        <begin position="239"/>
        <end position="252"/>
    </location>
</feature>
<feature type="disulfide bond" evidence="18">
    <location>
        <begin position="540"/>
        <end position="551"/>
    </location>
</feature>
<evidence type="ECO:0000313" key="21">
    <source>
        <dbReference type="EMBL" id="UBB42364.1"/>
    </source>
</evidence>
<dbReference type="PIRSF" id="PIRSF001072">
    <property type="entry name" value="Hemagglut-neuramid_paramyxoV"/>
    <property type="match status" value="1"/>
</dbReference>
<keyword evidence="14 20" id="KW-0472">Membrane</keyword>
<dbReference type="CDD" id="cd15469">
    <property type="entry name" value="HN"/>
    <property type="match status" value="1"/>
</dbReference>
<feature type="disulfide bond" evidence="18">
    <location>
        <begin position="460"/>
        <end position="470"/>
    </location>
</feature>
<comment type="similarity">
    <text evidence="3 19">Belongs to the paramyxoviruses hemagglutinin-neuraminidase family.</text>
</comment>
<keyword evidence="10" id="KW-1043">Host membrane</keyword>
<proteinExistence type="inferred from homology"/>
<evidence type="ECO:0000256" key="17">
    <source>
        <dbReference type="PIRSR" id="PIRSR001072-1"/>
    </source>
</evidence>
<dbReference type="GO" id="GO:0055036">
    <property type="term" value="C:virion membrane"/>
    <property type="evidence" value="ECO:0007669"/>
    <property type="project" value="UniProtKB-SubCell"/>
</dbReference>
<keyword evidence="5 19" id="KW-0348">Hemagglutinin</keyword>
<keyword evidence="16" id="KW-1160">Virus entry into host cell</keyword>
<evidence type="ECO:0000256" key="15">
    <source>
        <dbReference type="ARBA" id="ARBA00023180"/>
    </source>
</evidence>
<dbReference type="Gene3D" id="1.20.5.110">
    <property type="match status" value="1"/>
</dbReference>
<evidence type="ECO:0000256" key="16">
    <source>
        <dbReference type="ARBA" id="ARBA00023296"/>
    </source>
</evidence>
<evidence type="ECO:0000256" key="10">
    <source>
        <dbReference type="ARBA" id="ARBA00022870"/>
    </source>
</evidence>
<feature type="disulfide bond" evidence="18">
    <location>
        <begin position="173"/>
        <end position="197"/>
    </location>
</feature>
<evidence type="ECO:0000256" key="7">
    <source>
        <dbReference type="ARBA" id="ARBA00022692"/>
    </source>
</evidence>
<keyword evidence="18" id="KW-1015">Disulfide bond</keyword>
<keyword evidence="7 20" id="KW-0812">Transmembrane</keyword>
<accession>A0AAE8XQW9</accession>
<organism evidence="21 22">
    <name type="scientific">Wufeng Rhinolophus sinicus rubulavirus 1</name>
    <dbReference type="NCBI Taxonomy" id="2877512"/>
    <lineage>
        <taxon>Viruses</taxon>
        <taxon>Riboviria</taxon>
        <taxon>Orthornavirae</taxon>
        <taxon>Negarnaviricota</taxon>
        <taxon>Haploviricotina</taxon>
        <taxon>Monjiviricetes</taxon>
        <taxon>Mononegavirales</taxon>
        <taxon>Paramyxoviridae</taxon>
        <taxon>Rubulavirinae</taxon>
        <taxon>Orthorubulavirus</taxon>
        <taxon>Orthorubulavirus rhinolophi</taxon>
    </lineage>
</organism>
<feature type="transmembrane region" description="Helical" evidence="20">
    <location>
        <begin position="21"/>
        <end position="45"/>
    </location>
</feature>
<keyword evidence="12" id="KW-0735">Signal-anchor</keyword>
<dbReference type="Pfam" id="PF00423">
    <property type="entry name" value="HN"/>
    <property type="match status" value="1"/>
</dbReference>
<evidence type="ECO:0000256" key="13">
    <source>
        <dbReference type="ARBA" id="ARBA00022989"/>
    </source>
</evidence>
<reference evidence="21" key="1">
    <citation type="submission" date="2021-05" db="EMBL/GenBank/DDBJ databases">
        <title>Comparation of mammalian active virome structures and with host-virus interactions in sympatric communities.</title>
        <authorList>
            <person name="Tan Z."/>
            <person name="Nie F.-Y."/>
            <person name="Zhang Y.-Z."/>
        </authorList>
    </citation>
    <scope>NUCLEOTIDE SEQUENCE</scope>
    <source>
        <strain evidence="21">WFB_Rsin</strain>
    </source>
</reference>
<dbReference type="GO" id="GO:0046718">
    <property type="term" value="P:symbiont entry into host cell"/>
    <property type="evidence" value="ECO:0007669"/>
    <property type="project" value="UniProtKB-KW"/>
</dbReference>
<evidence type="ECO:0000256" key="6">
    <source>
        <dbReference type="ARBA" id="ARBA00022581"/>
    </source>
</evidence>
<dbReference type="GO" id="GO:0020002">
    <property type="term" value="C:host cell plasma membrane"/>
    <property type="evidence" value="ECO:0007669"/>
    <property type="project" value="UniProtKB-SubCell"/>
</dbReference>
<feature type="disulfide bond" evidence="18">
    <location>
        <begin position="187"/>
        <end position="248"/>
    </location>
</feature>
<evidence type="ECO:0000256" key="4">
    <source>
        <dbReference type="ARBA" id="ARBA00022511"/>
    </source>
</evidence>
<dbReference type="SUPFAM" id="SSF50939">
    <property type="entry name" value="Sialidases"/>
    <property type="match status" value="1"/>
</dbReference>